<dbReference type="EMBL" id="BJUW01000012">
    <property type="protein sequence ID" value="GEK87306.1"/>
    <property type="molecule type" value="Genomic_DNA"/>
</dbReference>
<reference evidence="3 4" key="1">
    <citation type="submission" date="2019-07" db="EMBL/GenBank/DDBJ databases">
        <title>Whole genome shotgun sequence of Microbacterium aerolatum NBRC 103071.</title>
        <authorList>
            <person name="Hosoyama A."/>
            <person name="Uohara A."/>
            <person name="Ohji S."/>
            <person name="Ichikawa N."/>
        </authorList>
    </citation>
    <scope>NUCLEOTIDE SEQUENCE [LARGE SCALE GENOMIC DNA]</scope>
    <source>
        <strain evidence="3 4">NBRC 103071</strain>
    </source>
</reference>
<dbReference type="Gene3D" id="3.40.630.30">
    <property type="match status" value="1"/>
</dbReference>
<evidence type="ECO:0000259" key="2">
    <source>
        <dbReference type="PROSITE" id="PS51186"/>
    </source>
</evidence>
<dbReference type="Pfam" id="PF01553">
    <property type="entry name" value="Acyltransferase"/>
    <property type="match status" value="1"/>
</dbReference>
<dbReference type="CDD" id="cd04301">
    <property type="entry name" value="NAT_SF"/>
    <property type="match status" value="1"/>
</dbReference>
<dbReference type="SUPFAM" id="SSF55729">
    <property type="entry name" value="Acyl-CoA N-acyltransferases (Nat)"/>
    <property type="match status" value="1"/>
</dbReference>
<dbReference type="InterPro" id="IPR050769">
    <property type="entry name" value="NAT_camello-type"/>
</dbReference>
<keyword evidence="1" id="KW-0808">Transferase</keyword>
<dbReference type="PANTHER" id="PTHR13947">
    <property type="entry name" value="GNAT FAMILY N-ACETYLTRANSFERASE"/>
    <property type="match status" value="1"/>
</dbReference>
<evidence type="ECO:0000313" key="4">
    <source>
        <dbReference type="Proteomes" id="UP000321225"/>
    </source>
</evidence>
<sequence>MLRRLIARAFWALSRWKLVGEPAPSRPTVLIGAPHTSNWDFALMLAIAWRLGMDIHWLGKKSLFAGWRGPIMRRLGGLPVDRADPSRVVSDVVARVRAGETFGLVVTPDGTRGNNAYWKSGFYRIARDAGMPVTLGFVDRTTMTTGLGPTFDLTGDVSTDMDRIRAFYSDKSGFRPERRSEPRLREEGLAPLSFTIRRVAPEDAGEILTVQRAAFVSEALIYGGVDMPPLTQTLDQLKAEITENDGWVAVTDGRLVGALRAVQDGELLLIGRIAIAPDMQGEGIGRALLQAAEDGSTAAQAELFTGSLSEANIRLYESCGYVQAQRVPQDDGTEQVYLRKQLRP</sequence>
<name>A0A511AH00_9MICO</name>
<proteinExistence type="predicted"/>
<organism evidence="3 4">
    <name type="scientific">Microbacterium aerolatum</name>
    <dbReference type="NCBI Taxonomy" id="153731"/>
    <lineage>
        <taxon>Bacteria</taxon>
        <taxon>Bacillati</taxon>
        <taxon>Actinomycetota</taxon>
        <taxon>Actinomycetes</taxon>
        <taxon>Micrococcales</taxon>
        <taxon>Microbacteriaceae</taxon>
        <taxon>Microbacterium</taxon>
    </lineage>
</organism>
<dbReference type="Proteomes" id="UP000321225">
    <property type="component" value="Unassembled WGS sequence"/>
</dbReference>
<dbReference type="InterPro" id="IPR000182">
    <property type="entry name" value="GNAT_dom"/>
</dbReference>
<dbReference type="PANTHER" id="PTHR13947:SF37">
    <property type="entry name" value="LD18367P"/>
    <property type="match status" value="1"/>
</dbReference>
<dbReference type="SUPFAM" id="SSF69593">
    <property type="entry name" value="Glycerol-3-phosphate (1)-acyltransferase"/>
    <property type="match status" value="1"/>
</dbReference>
<feature type="domain" description="N-acetyltransferase" evidence="2">
    <location>
        <begin position="194"/>
        <end position="343"/>
    </location>
</feature>
<dbReference type="Pfam" id="PF13508">
    <property type="entry name" value="Acetyltransf_7"/>
    <property type="match status" value="1"/>
</dbReference>
<dbReference type="SMART" id="SM00563">
    <property type="entry name" value="PlsC"/>
    <property type="match status" value="1"/>
</dbReference>
<gene>
    <name evidence="3" type="ORF">MAE01_24820</name>
</gene>
<dbReference type="InterPro" id="IPR016181">
    <property type="entry name" value="Acyl_CoA_acyltransferase"/>
</dbReference>
<evidence type="ECO:0000256" key="1">
    <source>
        <dbReference type="ARBA" id="ARBA00022679"/>
    </source>
</evidence>
<evidence type="ECO:0000313" key="3">
    <source>
        <dbReference type="EMBL" id="GEK87306.1"/>
    </source>
</evidence>
<accession>A0A511AH00</accession>
<dbReference type="AlphaFoldDB" id="A0A511AH00"/>
<dbReference type="InterPro" id="IPR002123">
    <property type="entry name" value="Plipid/glycerol_acylTrfase"/>
</dbReference>
<protein>
    <recommendedName>
        <fullName evidence="2">N-acetyltransferase domain-containing protein</fullName>
    </recommendedName>
</protein>
<dbReference type="GO" id="GO:0008080">
    <property type="term" value="F:N-acetyltransferase activity"/>
    <property type="evidence" value="ECO:0007669"/>
    <property type="project" value="InterPro"/>
</dbReference>
<keyword evidence="4" id="KW-1185">Reference proteome</keyword>
<dbReference type="PROSITE" id="PS51186">
    <property type="entry name" value="GNAT"/>
    <property type="match status" value="1"/>
</dbReference>
<comment type="caution">
    <text evidence="3">The sequence shown here is derived from an EMBL/GenBank/DDBJ whole genome shotgun (WGS) entry which is preliminary data.</text>
</comment>